<gene>
    <name evidence="3" type="ORF">CYLTODRAFT_118007</name>
</gene>
<proteinExistence type="predicted"/>
<sequence>MARFGLVDSEDESESDVFPDVRPVAVGRQNPARDEVDEDMEDEEEQEEEEYDEEEDDAERDQGSEDEHSENDFMDEDELQPRPSRNRLVLDDDGEFEVAGPSNGVPFSNGFAASGRMRVMQTSLFRMPEEANNMRAMLVDEDAPNPLVTRLKVTRKHSRDSDGEGMGMRLDSRTSFAHDNISYRPSKKYARVATASSAFTGHDGAAVDAGLFYGQAFRVGWGPASTYCHLSPGETAASTTVHLTKKYAYTETEKAKELASTLLQHHLTHTPIEKGNVPSATPSQELTFSSFSALFPTTDHSPEASLFRLGHALFDPVSSKIRSTNVDDYSRTRLEHIARKATLSKWLQYAVQPTIENLLRAPGITATEKVWLLLTGNQVERACETAMDAGYIKLATLVAQAGGDYETQADLEEQLDIWERDGITAHIDKFTVRIYALLGGRQVDTGLEGDWKRAFGCHMWFSEPLDLPLADVFKSFTKPPADADPSFALLKLFADPGCSLTKVLEPRGQDYTLTWHLYVVLSRVLEIRHFVDREAVNFLSEDGDEVSDTHTADQLTVTYAVQLEQLGLIQEAVFVLLHLPAPERSIKELLARTAPFIDDWVKSGLLGSLKIPQAWVLESQAILALGEGRVYDSYKLYLDARMWKEAHDIACRELAGEAIIRRDVECLRELFNRFPSNHEKVEGWTFRGQIFANYADIVGDVEGTSQEILAKRAADLMLLLPDAVFDKVVLDEMTRQLVRVVDKAKTGRGVNLSSVHFSLIDSPSRIHHIKTVGVKRFLKSVASAA</sequence>
<dbReference type="Proteomes" id="UP000054007">
    <property type="component" value="Unassembled WGS sequence"/>
</dbReference>
<name>A0A0D7BMZ4_9AGAR</name>
<evidence type="ECO:0000259" key="2">
    <source>
        <dbReference type="Pfam" id="PF12110"/>
    </source>
</evidence>
<dbReference type="OrthoDB" id="3797628at2759"/>
<feature type="region of interest" description="Disordered" evidence="1">
    <location>
        <begin position="1"/>
        <end position="86"/>
    </location>
</feature>
<accession>A0A0D7BMZ4</accession>
<keyword evidence="4" id="KW-1185">Reference proteome</keyword>
<evidence type="ECO:0000313" key="4">
    <source>
        <dbReference type="Proteomes" id="UP000054007"/>
    </source>
</evidence>
<dbReference type="Pfam" id="PF12110">
    <property type="entry name" value="Nup96"/>
    <property type="match status" value="1"/>
</dbReference>
<reference evidence="3 4" key="1">
    <citation type="journal article" date="2015" name="Fungal Genet. Biol.">
        <title>Evolution of novel wood decay mechanisms in Agaricales revealed by the genome sequences of Fistulina hepatica and Cylindrobasidium torrendii.</title>
        <authorList>
            <person name="Floudas D."/>
            <person name="Held B.W."/>
            <person name="Riley R."/>
            <person name="Nagy L.G."/>
            <person name="Koehler G."/>
            <person name="Ransdell A.S."/>
            <person name="Younus H."/>
            <person name="Chow J."/>
            <person name="Chiniquy J."/>
            <person name="Lipzen A."/>
            <person name="Tritt A."/>
            <person name="Sun H."/>
            <person name="Haridas S."/>
            <person name="LaButti K."/>
            <person name="Ohm R.A."/>
            <person name="Kues U."/>
            <person name="Blanchette R.A."/>
            <person name="Grigoriev I.V."/>
            <person name="Minto R.E."/>
            <person name="Hibbett D.S."/>
        </authorList>
    </citation>
    <scope>NUCLEOTIDE SEQUENCE [LARGE SCALE GENOMIC DNA]</scope>
    <source>
        <strain evidence="3 4">FP15055 ss-10</strain>
    </source>
</reference>
<evidence type="ECO:0000256" key="1">
    <source>
        <dbReference type="SAM" id="MobiDB-lite"/>
    </source>
</evidence>
<organism evidence="3 4">
    <name type="scientific">Cylindrobasidium torrendii FP15055 ss-10</name>
    <dbReference type="NCBI Taxonomy" id="1314674"/>
    <lineage>
        <taxon>Eukaryota</taxon>
        <taxon>Fungi</taxon>
        <taxon>Dikarya</taxon>
        <taxon>Basidiomycota</taxon>
        <taxon>Agaricomycotina</taxon>
        <taxon>Agaricomycetes</taxon>
        <taxon>Agaricomycetidae</taxon>
        <taxon>Agaricales</taxon>
        <taxon>Marasmiineae</taxon>
        <taxon>Physalacriaceae</taxon>
        <taxon>Cylindrobasidium</taxon>
    </lineage>
</organism>
<evidence type="ECO:0000313" key="3">
    <source>
        <dbReference type="EMBL" id="KIY71544.1"/>
    </source>
</evidence>
<dbReference type="AlphaFoldDB" id="A0A0D7BMZ4"/>
<feature type="compositionally biased region" description="Acidic residues" evidence="1">
    <location>
        <begin position="35"/>
        <end position="59"/>
    </location>
</feature>
<dbReference type="EMBL" id="KN880453">
    <property type="protein sequence ID" value="KIY71544.1"/>
    <property type="molecule type" value="Genomic_DNA"/>
</dbReference>
<dbReference type="InterPro" id="IPR021967">
    <property type="entry name" value="Nup98_C"/>
</dbReference>
<feature type="compositionally biased region" description="Acidic residues" evidence="1">
    <location>
        <begin position="67"/>
        <end position="78"/>
    </location>
</feature>
<dbReference type="STRING" id="1314674.A0A0D7BMZ4"/>
<feature type="domain" description="Nuclear pore complex protein NUP96 C-terminal" evidence="2">
    <location>
        <begin position="368"/>
        <end position="622"/>
    </location>
</feature>
<dbReference type="Gene3D" id="1.25.40.690">
    <property type="match status" value="1"/>
</dbReference>
<protein>
    <recommendedName>
        <fullName evidence="2">Nuclear pore complex protein NUP96 C-terminal domain-containing protein</fullName>
    </recommendedName>
</protein>
<feature type="compositionally biased region" description="Acidic residues" evidence="1">
    <location>
        <begin position="8"/>
        <end position="17"/>
    </location>
</feature>